<reference evidence="6 7" key="1">
    <citation type="submission" date="2012-09" db="EMBL/GenBank/DDBJ databases">
        <authorList>
            <person name="Dupont C.L."/>
            <person name="Rusch D.B."/>
            <person name="Lombardo M.-J."/>
            <person name="Novotny M."/>
            <person name="Yee-Greenbaum J."/>
            <person name="Laskin R."/>
        </authorList>
    </citation>
    <scope>NUCLEOTIDE SEQUENCE [LARGE SCALE GENOMIC DNA]</scope>
    <source>
        <strain evidence="6">SAR86E</strain>
    </source>
</reference>
<comment type="function">
    <text evidence="4">Thiol-specific peroxidase that catalyzes the reduction of hydrogen peroxide and organic hydroperoxides to water and alcohols, respectively. Plays a role in cell protection against oxidative stress by detoxifying peroxides.</text>
</comment>
<gene>
    <name evidence="6" type="ORF">B273_0163</name>
</gene>
<accession>K6GJM9</accession>
<dbReference type="GO" id="GO:0042744">
    <property type="term" value="P:hydrogen peroxide catabolic process"/>
    <property type="evidence" value="ECO:0007669"/>
    <property type="project" value="TreeGrafter"/>
</dbReference>
<dbReference type="Gene3D" id="3.40.30.10">
    <property type="entry name" value="Glutaredoxin"/>
    <property type="match status" value="1"/>
</dbReference>
<evidence type="ECO:0000256" key="1">
    <source>
        <dbReference type="ARBA" id="ARBA00022559"/>
    </source>
</evidence>
<evidence type="ECO:0000259" key="5">
    <source>
        <dbReference type="PROSITE" id="PS51352"/>
    </source>
</evidence>
<dbReference type="STRING" id="1208365.B273_0163"/>
<evidence type="ECO:0000256" key="4">
    <source>
        <dbReference type="RuleBase" id="RU366011"/>
    </source>
</evidence>
<dbReference type="SUPFAM" id="SSF52833">
    <property type="entry name" value="Thioredoxin-like"/>
    <property type="match status" value="1"/>
</dbReference>
<dbReference type="PROSITE" id="PS51352">
    <property type="entry name" value="THIOREDOXIN_2"/>
    <property type="match status" value="1"/>
</dbReference>
<dbReference type="Pfam" id="PF08534">
    <property type="entry name" value="Redoxin"/>
    <property type="match status" value="1"/>
</dbReference>
<dbReference type="InterPro" id="IPR037944">
    <property type="entry name" value="PRX5-like"/>
</dbReference>
<comment type="similarity">
    <text evidence="4">Belongs to the peroxiredoxin family. Prx5 subfamily.</text>
</comment>
<dbReference type="PANTHER" id="PTHR10430:SF16">
    <property type="entry name" value="PEROXIREDOXIN-5, MITOCHONDRIAL"/>
    <property type="match status" value="1"/>
</dbReference>
<name>K6GJM9_9GAMM</name>
<keyword evidence="4" id="KW-0676">Redox-active center</keyword>
<comment type="catalytic activity">
    <reaction evidence="4">
        <text>a hydroperoxide + 2 glutathione = an alcohol + glutathione disulfide + H2O</text>
        <dbReference type="Rhea" id="RHEA:62632"/>
        <dbReference type="ChEBI" id="CHEBI:15377"/>
        <dbReference type="ChEBI" id="CHEBI:30879"/>
        <dbReference type="ChEBI" id="CHEBI:35924"/>
        <dbReference type="ChEBI" id="CHEBI:57925"/>
        <dbReference type="ChEBI" id="CHEBI:58297"/>
        <dbReference type="EC" id="1.11.1.27"/>
    </reaction>
</comment>
<dbReference type="InterPro" id="IPR013740">
    <property type="entry name" value="Redoxin"/>
</dbReference>
<sequence>MTININDQFPSVTVTVIANGEIGTKESVDLLKDKKFLLVGVPGAFTPTCHGSHLPGYVENLSKFNKKDLNVIFISVNDPFVIQAWADASNANDIIMIADGNCNLTNELGLKMDGSAFGLGDRCKRFAMLIEDGKVTSIDIEEPGALEVSSAQYQLAKI</sequence>
<evidence type="ECO:0000256" key="3">
    <source>
        <dbReference type="PIRSR" id="PIRSR637944-1"/>
    </source>
</evidence>
<keyword evidence="4" id="KW-0049">Antioxidant</keyword>
<protein>
    <recommendedName>
        <fullName evidence="4">Glutathione-dependent peroxiredoxin</fullName>
        <ecNumber evidence="4">1.11.1.27</ecNumber>
    </recommendedName>
</protein>
<dbReference type="InterPro" id="IPR013766">
    <property type="entry name" value="Thioredoxin_domain"/>
</dbReference>
<dbReference type="EMBL" id="AMWX01000001">
    <property type="protein sequence ID" value="EKO37175.1"/>
    <property type="molecule type" value="Genomic_DNA"/>
</dbReference>
<evidence type="ECO:0000313" key="6">
    <source>
        <dbReference type="EMBL" id="EKO37175.1"/>
    </source>
</evidence>
<dbReference type="EC" id="1.11.1.27" evidence="4"/>
<proteinExistence type="inferred from homology"/>
<dbReference type="GO" id="GO:0045454">
    <property type="term" value="P:cell redox homeostasis"/>
    <property type="evidence" value="ECO:0007669"/>
    <property type="project" value="TreeGrafter"/>
</dbReference>
<dbReference type="GO" id="GO:0005737">
    <property type="term" value="C:cytoplasm"/>
    <property type="evidence" value="ECO:0007669"/>
    <property type="project" value="TreeGrafter"/>
</dbReference>
<feature type="domain" description="Thioredoxin" evidence="5">
    <location>
        <begin position="3"/>
        <end position="158"/>
    </location>
</feature>
<comment type="caution">
    <text evidence="6">The sequence shown here is derived from an EMBL/GenBank/DDBJ whole genome shotgun (WGS) entry which is preliminary data.</text>
</comment>
<dbReference type="PANTHER" id="PTHR10430">
    <property type="entry name" value="PEROXIREDOXIN"/>
    <property type="match status" value="1"/>
</dbReference>
<keyword evidence="2 4" id="KW-0560">Oxidoreductase</keyword>
<keyword evidence="7" id="KW-1185">Reference proteome</keyword>
<dbReference type="GO" id="GO:0034599">
    <property type="term" value="P:cellular response to oxidative stress"/>
    <property type="evidence" value="ECO:0007669"/>
    <property type="project" value="InterPro"/>
</dbReference>
<dbReference type="GO" id="GO:0008379">
    <property type="term" value="F:thioredoxin peroxidase activity"/>
    <property type="evidence" value="ECO:0007669"/>
    <property type="project" value="InterPro"/>
</dbReference>
<dbReference type="InterPro" id="IPR036249">
    <property type="entry name" value="Thioredoxin-like_sf"/>
</dbReference>
<dbReference type="Proteomes" id="UP000010310">
    <property type="component" value="Unassembled WGS sequence"/>
</dbReference>
<dbReference type="CDD" id="cd03013">
    <property type="entry name" value="PRX5_like"/>
    <property type="match status" value="1"/>
</dbReference>
<feature type="active site" description="Cysteine sulfenic acid (-SOH) intermediate" evidence="3">
    <location>
        <position position="49"/>
    </location>
</feature>
<dbReference type="AlphaFoldDB" id="K6GJM9"/>
<keyword evidence="1 4" id="KW-0575">Peroxidase</keyword>
<organism evidence="6 7">
    <name type="scientific">SAR86 cluster bacterium SAR86E</name>
    <dbReference type="NCBI Taxonomy" id="1208365"/>
    <lineage>
        <taxon>Bacteria</taxon>
        <taxon>Pseudomonadati</taxon>
        <taxon>Pseudomonadota</taxon>
        <taxon>Gammaproteobacteria</taxon>
        <taxon>SAR86 cluster</taxon>
    </lineage>
</organism>
<evidence type="ECO:0000256" key="2">
    <source>
        <dbReference type="ARBA" id="ARBA00023002"/>
    </source>
</evidence>
<evidence type="ECO:0000313" key="7">
    <source>
        <dbReference type="Proteomes" id="UP000010310"/>
    </source>
</evidence>